<comment type="caution">
    <text evidence="3">The sequence shown here is derived from an EMBL/GenBank/DDBJ whole genome shotgun (WGS) entry which is preliminary data.</text>
</comment>
<keyword evidence="4" id="KW-1185">Reference proteome</keyword>
<organism evidence="3 4">
    <name type="scientific">Scytalidium lignicola</name>
    <name type="common">Hyphomycete</name>
    <dbReference type="NCBI Taxonomy" id="5539"/>
    <lineage>
        <taxon>Eukaryota</taxon>
        <taxon>Fungi</taxon>
        <taxon>Dikarya</taxon>
        <taxon>Ascomycota</taxon>
        <taxon>Pezizomycotina</taxon>
        <taxon>Leotiomycetes</taxon>
        <taxon>Leotiomycetes incertae sedis</taxon>
        <taxon>Scytalidium</taxon>
    </lineage>
</organism>
<dbReference type="InterPro" id="IPR049450">
    <property type="entry name" value="ACOT8-like_C"/>
</dbReference>
<proteinExistence type="predicted"/>
<dbReference type="InterPro" id="IPR052389">
    <property type="entry name" value="Sec_Metab_Biosynth-Assoc"/>
</dbReference>
<dbReference type="OMA" id="CDMFITP"/>
<dbReference type="AlphaFoldDB" id="A0A3E2H040"/>
<dbReference type="STRING" id="5539.A0A3E2H040"/>
<dbReference type="Gene3D" id="2.40.160.210">
    <property type="entry name" value="Acyl-CoA thioesterase, double hotdog domain"/>
    <property type="match status" value="1"/>
</dbReference>
<sequence length="315" mass="34914">MTAPTTTFAEATSVKQLSSHEYAANFPEDWCIGAVPHGGFVTACFLQVARTHFNTTLASQNQPHPITLHLDFLRRTQAGNALFTVKDAKVGARTSIIHVTLTQDSREEVVGYITHSNTHTEEGVTFSTGWELEPAPPLVDLKALSEGTDKHWTPGGKLPFAEFRKAANKTLFHFPRDGNKEARFADEWVRFANGEKWTNASVGFVADMWPMPVERLLGSGDPYDVNASEKIKLRPPRLWYPTLVLNIDFKKPLPDEGVEFLFARACVRQIKNGRMDLDIVIKDGEGDIVALSNHVALAIDASRNTAERGSSKSKI</sequence>
<name>A0A3E2H040_SCYLI</name>
<dbReference type="PANTHER" id="PTHR38110">
    <property type="entry name" value="CHROMOSOME 23, WHOLE GENOME SHOTGUN SEQUENCE"/>
    <property type="match status" value="1"/>
</dbReference>
<protein>
    <recommendedName>
        <fullName evidence="5">Thioesterase domain-containing protein</fullName>
    </recommendedName>
</protein>
<dbReference type="SUPFAM" id="SSF54637">
    <property type="entry name" value="Thioesterase/thiol ester dehydrase-isomerase"/>
    <property type="match status" value="2"/>
</dbReference>
<evidence type="ECO:0000313" key="4">
    <source>
        <dbReference type="Proteomes" id="UP000258309"/>
    </source>
</evidence>
<dbReference type="PANTHER" id="PTHR38110:SF1">
    <property type="entry name" value="THIOESTERASE DOMAIN-CONTAINING PROTEIN"/>
    <property type="match status" value="1"/>
</dbReference>
<evidence type="ECO:0008006" key="5">
    <source>
        <dbReference type="Google" id="ProtNLM"/>
    </source>
</evidence>
<dbReference type="InterPro" id="IPR049449">
    <property type="entry name" value="TesB_ACOT8-like_N"/>
</dbReference>
<feature type="non-terminal residue" evidence="3">
    <location>
        <position position="315"/>
    </location>
</feature>
<feature type="non-terminal residue" evidence="3">
    <location>
        <position position="1"/>
    </location>
</feature>
<gene>
    <name evidence="3" type="ORF">B7463_g9615</name>
</gene>
<dbReference type="InterPro" id="IPR029069">
    <property type="entry name" value="HotDog_dom_sf"/>
</dbReference>
<reference evidence="3 4" key="1">
    <citation type="submission" date="2018-05" db="EMBL/GenBank/DDBJ databases">
        <title>Draft genome sequence of Scytalidium lignicola DSM 105466, a ubiquitous saprotrophic fungus.</title>
        <authorList>
            <person name="Buettner E."/>
            <person name="Gebauer A.M."/>
            <person name="Hofrichter M."/>
            <person name="Liers C."/>
            <person name="Kellner H."/>
        </authorList>
    </citation>
    <scope>NUCLEOTIDE SEQUENCE [LARGE SCALE GENOMIC DNA]</scope>
    <source>
        <strain evidence="3 4">DSM 105466</strain>
    </source>
</reference>
<dbReference type="Pfam" id="PF20789">
    <property type="entry name" value="4HBT_3C"/>
    <property type="match status" value="1"/>
</dbReference>
<dbReference type="InterPro" id="IPR042171">
    <property type="entry name" value="Acyl-CoA_hotdog"/>
</dbReference>
<dbReference type="Proteomes" id="UP000258309">
    <property type="component" value="Unassembled WGS sequence"/>
</dbReference>
<accession>A0A3E2H040</accession>
<evidence type="ECO:0000259" key="2">
    <source>
        <dbReference type="Pfam" id="PF20789"/>
    </source>
</evidence>
<feature type="domain" description="Acyl-CoA thioesterase-like N-terminal HotDog" evidence="1">
    <location>
        <begin position="27"/>
        <end position="115"/>
    </location>
</feature>
<evidence type="ECO:0000313" key="3">
    <source>
        <dbReference type="EMBL" id="RFU26728.1"/>
    </source>
</evidence>
<evidence type="ECO:0000259" key="1">
    <source>
        <dbReference type="Pfam" id="PF13622"/>
    </source>
</evidence>
<dbReference type="Pfam" id="PF13622">
    <property type="entry name" value="4HBT_3"/>
    <property type="match status" value="1"/>
</dbReference>
<dbReference type="OrthoDB" id="2532955at2759"/>
<feature type="domain" description="Acyl-CoA thioesterase-like C-terminal" evidence="2">
    <location>
        <begin position="172"/>
        <end position="297"/>
    </location>
</feature>
<dbReference type="EMBL" id="NCSJ02000246">
    <property type="protein sequence ID" value="RFU26728.1"/>
    <property type="molecule type" value="Genomic_DNA"/>
</dbReference>